<dbReference type="CDD" id="cd10719">
    <property type="entry name" value="DnaJ_zf"/>
    <property type="match status" value="1"/>
</dbReference>
<dbReference type="PROSITE" id="PS51188">
    <property type="entry name" value="ZF_CR"/>
    <property type="match status" value="1"/>
</dbReference>
<dbReference type="Gene3D" id="2.60.260.20">
    <property type="entry name" value="Urease metallochaperone UreE, N-terminal domain"/>
    <property type="match status" value="2"/>
</dbReference>
<feature type="zinc finger region" description="CR-type" evidence="9">
    <location>
        <begin position="142"/>
        <end position="220"/>
    </location>
</feature>
<evidence type="ECO:0000256" key="1">
    <source>
        <dbReference type="ARBA" id="ARBA00022705"/>
    </source>
</evidence>
<comment type="cofactor">
    <cofactor evidence="8">
        <name>Zn(2+)</name>
        <dbReference type="ChEBI" id="CHEBI:29105"/>
    </cofactor>
    <text evidence="8">Binds 2 Zn(2+) ions per monomer.</text>
</comment>
<evidence type="ECO:0000256" key="7">
    <source>
        <dbReference type="ARBA" id="ARBA00023186"/>
    </source>
</evidence>
<dbReference type="EMBL" id="BAABMM010000041">
    <property type="protein sequence ID" value="GAA5252987.1"/>
    <property type="molecule type" value="Genomic_DNA"/>
</dbReference>
<keyword evidence="4 8" id="KW-0863">Zinc-finger</keyword>
<proteinExistence type="inferred from homology"/>
<dbReference type="PANTHER" id="PTHR43096:SF52">
    <property type="entry name" value="DNAJ HOMOLOG 1, MITOCHONDRIAL-RELATED"/>
    <property type="match status" value="1"/>
</dbReference>
<accession>A0ABP9TV50</accession>
<comment type="similarity">
    <text evidence="8">Belongs to the DnaJ family.</text>
</comment>
<feature type="repeat" description="CXXCXGXG motif" evidence="8">
    <location>
        <begin position="155"/>
        <end position="162"/>
    </location>
</feature>
<feature type="domain" description="CR-type" evidence="11">
    <location>
        <begin position="142"/>
        <end position="220"/>
    </location>
</feature>
<evidence type="ECO:0000256" key="2">
    <source>
        <dbReference type="ARBA" id="ARBA00022723"/>
    </source>
</evidence>
<evidence type="ECO:0000256" key="8">
    <source>
        <dbReference type="HAMAP-Rule" id="MF_01152"/>
    </source>
</evidence>
<dbReference type="PRINTS" id="PR00625">
    <property type="entry name" value="JDOMAIN"/>
</dbReference>
<organism evidence="12 13">
    <name type="scientific">Candidatus Rickettsia kedanie</name>
    <dbReference type="NCBI Taxonomy" id="3115352"/>
    <lineage>
        <taxon>Bacteria</taxon>
        <taxon>Pseudomonadati</taxon>
        <taxon>Pseudomonadota</taxon>
        <taxon>Alphaproteobacteria</taxon>
        <taxon>Rickettsiales</taxon>
        <taxon>Rickettsiaceae</taxon>
        <taxon>Rickettsieae</taxon>
        <taxon>Rickettsia</taxon>
        <taxon>spotted fever group</taxon>
    </lineage>
</organism>
<dbReference type="Gene3D" id="2.10.230.10">
    <property type="entry name" value="Heat shock protein DnaJ, cysteine-rich domain"/>
    <property type="match status" value="1"/>
</dbReference>
<comment type="subunit">
    <text evidence="8">Homodimer.</text>
</comment>
<feature type="binding site" evidence="8">
    <location>
        <position position="172"/>
    </location>
    <ligand>
        <name>Zn(2+)</name>
        <dbReference type="ChEBI" id="CHEBI:29105"/>
        <label>2</label>
    </ligand>
</feature>
<dbReference type="InterPro" id="IPR001305">
    <property type="entry name" value="HSP_DnaJ_Cys-rich_dom"/>
</dbReference>
<evidence type="ECO:0000256" key="3">
    <source>
        <dbReference type="ARBA" id="ARBA00022737"/>
    </source>
</evidence>
<comment type="domain">
    <text evidence="8">The J domain is necessary and sufficient to stimulate DnaK ATPase activity. Zinc center 1 plays an important role in the autonomous, DnaK-independent chaperone activity of DnaJ. Zinc center 2 is essential for interaction with DnaK and for DnaJ activity.</text>
</comment>
<dbReference type="SUPFAM" id="SSF49493">
    <property type="entry name" value="HSP40/DnaJ peptide-binding domain"/>
    <property type="match status" value="2"/>
</dbReference>
<evidence type="ECO:0000256" key="6">
    <source>
        <dbReference type="ARBA" id="ARBA00023016"/>
    </source>
</evidence>
<name>A0ABP9TV50_9RICK</name>
<feature type="binding site" evidence="8">
    <location>
        <position position="158"/>
    </location>
    <ligand>
        <name>Zn(2+)</name>
        <dbReference type="ChEBI" id="CHEBI:29105"/>
        <label>1</label>
    </ligand>
</feature>
<evidence type="ECO:0000256" key="4">
    <source>
        <dbReference type="ARBA" id="ARBA00022771"/>
    </source>
</evidence>
<keyword evidence="8" id="KW-0963">Cytoplasm</keyword>
<dbReference type="PANTHER" id="PTHR43096">
    <property type="entry name" value="DNAJ HOMOLOG 1, MITOCHONDRIAL-RELATED"/>
    <property type="match status" value="1"/>
</dbReference>
<feature type="repeat" description="CXXCXGXG motif" evidence="8">
    <location>
        <begin position="172"/>
        <end position="179"/>
    </location>
</feature>
<dbReference type="Pfam" id="PF01556">
    <property type="entry name" value="DnaJ_C"/>
    <property type="match status" value="1"/>
</dbReference>
<comment type="function">
    <text evidence="8">Participates actively in the response to hyperosmotic and heat shock by preventing the aggregation of stress-denatured proteins and by disaggregating proteins, also in an autonomous, DnaK-independent fashion. Unfolded proteins bind initially to DnaJ; upon interaction with the DnaJ-bound protein, DnaK hydrolyzes its bound ATP, resulting in the formation of a stable complex. GrpE releases ADP from DnaK; ATP binding to DnaK triggers the release of the substrate protein, thus completing the reaction cycle. Several rounds of ATP-dependent interactions between DnaJ, DnaK and GrpE are required for fully efficient folding. Also involved, together with DnaK and GrpE, in the DNA replication of plasmids through activation of initiation proteins.</text>
</comment>
<dbReference type="Pfam" id="PF00684">
    <property type="entry name" value="DnaJ_CXXCXGXG"/>
    <property type="match status" value="1"/>
</dbReference>
<dbReference type="SUPFAM" id="SSF46565">
    <property type="entry name" value="Chaperone J-domain"/>
    <property type="match status" value="1"/>
</dbReference>
<dbReference type="CDD" id="cd10747">
    <property type="entry name" value="DnaJ_C"/>
    <property type="match status" value="1"/>
</dbReference>
<dbReference type="InterPro" id="IPR001623">
    <property type="entry name" value="DnaJ_domain"/>
</dbReference>
<keyword evidence="2 8" id="KW-0479">Metal-binding</keyword>
<dbReference type="InterPro" id="IPR002939">
    <property type="entry name" value="DnaJ_C"/>
</dbReference>
<evidence type="ECO:0000313" key="12">
    <source>
        <dbReference type="EMBL" id="GAA5252987.1"/>
    </source>
</evidence>
<dbReference type="SUPFAM" id="SSF57938">
    <property type="entry name" value="DnaJ/Hsp40 cysteine-rich domain"/>
    <property type="match status" value="1"/>
</dbReference>
<feature type="repeat" description="CXXCXGXG motif" evidence="8">
    <location>
        <begin position="194"/>
        <end position="201"/>
    </location>
</feature>
<evidence type="ECO:0000259" key="10">
    <source>
        <dbReference type="PROSITE" id="PS50076"/>
    </source>
</evidence>
<feature type="binding site" evidence="8">
    <location>
        <position position="155"/>
    </location>
    <ligand>
        <name>Zn(2+)</name>
        <dbReference type="ChEBI" id="CHEBI:29105"/>
        <label>1</label>
    </ligand>
</feature>
<gene>
    <name evidence="8 12" type="primary">dnaJ</name>
    <name evidence="12" type="ORF">KNCP2_12750</name>
</gene>
<keyword evidence="3 8" id="KW-0677">Repeat</keyword>
<feature type="repeat" description="CXXCXGXG motif" evidence="8">
    <location>
        <begin position="208"/>
        <end position="215"/>
    </location>
</feature>
<feature type="binding site" evidence="8">
    <location>
        <position position="194"/>
    </location>
    <ligand>
        <name>Zn(2+)</name>
        <dbReference type="ChEBI" id="CHEBI:29105"/>
        <label>2</label>
    </ligand>
</feature>
<dbReference type="NCBIfam" id="TIGR02349">
    <property type="entry name" value="DnaJ_bact"/>
    <property type="match status" value="1"/>
</dbReference>
<feature type="binding site" evidence="8">
    <location>
        <position position="197"/>
    </location>
    <ligand>
        <name>Zn(2+)</name>
        <dbReference type="ChEBI" id="CHEBI:29105"/>
        <label>2</label>
    </ligand>
</feature>
<evidence type="ECO:0000259" key="11">
    <source>
        <dbReference type="PROSITE" id="PS51188"/>
    </source>
</evidence>
<sequence length="379" mass="42083">MTTHFIKIMSQDYYKILGVSKTASQADLKKAYLKLAKQYHPDTTDDKDAEKKFKEINSAYDVLKDEQKRATYDRLGHDTFQNQQSRGRGGNHGGFHHDINDIFGDFFSDFMGGGRRKPTSSKARGSDLKYDLTINLEEAFHGIEKNISFSSEVKCDTCHGSGSEKGETVTTCNACGGVGATRIQQGFFTIEQACHKCQGNGQIIKNPCKKCHGMGRYHKQRNLSVNIPAGVENGTRIRHTGEGEAGIRGGNSGDLYVDIAIKPHDIYKVDGANLHCKLPISFVNAALGGEIEVPVIEGGKVHLTIPAGTQNGDQLRLRSKGMSQMRSAIRGDMLTHIHVEVPKNLSKRQRELLEEFKKESINEKENDGSFFNKMKSLWS</sequence>
<dbReference type="CDD" id="cd06257">
    <property type="entry name" value="DnaJ"/>
    <property type="match status" value="1"/>
</dbReference>
<keyword evidence="6 8" id="KW-0346">Stress response</keyword>
<comment type="caution">
    <text evidence="12">The sequence shown here is derived from an EMBL/GenBank/DDBJ whole genome shotgun (WGS) entry which is preliminary data.</text>
</comment>
<feature type="domain" description="J" evidence="10">
    <location>
        <begin position="12"/>
        <end position="76"/>
    </location>
</feature>
<dbReference type="SMART" id="SM00271">
    <property type="entry name" value="DnaJ"/>
    <property type="match status" value="1"/>
</dbReference>
<evidence type="ECO:0000313" key="13">
    <source>
        <dbReference type="Proteomes" id="UP001628124"/>
    </source>
</evidence>
<dbReference type="InterPro" id="IPR008971">
    <property type="entry name" value="HSP40/DnaJ_pept-bd"/>
</dbReference>
<feature type="binding site" evidence="8">
    <location>
        <position position="175"/>
    </location>
    <ligand>
        <name>Zn(2+)</name>
        <dbReference type="ChEBI" id="CHEBI:29105"/>
        <label>2</label>
    </ligand>
</feature>
<dbReference type="PROSITE" id="PS50076">
    <property type="entry name" value="DNAJ_2"/>
    <property type="match status" value="1"/>
</dbReference>
<keyword evidence="1 8" id="KW-0235">DNA replication</keyword>
<dbReference type="PROSITE" id="PS00636">
    <property type="entry name" value="DNAJ_1"/>
    <property type="match status" value="1"/>
</dbReference>
<evidence type="ECO:0000256" key="5">
    <source>
        <dbReference type="ARBA" id="ARBA00022833"/>
    </source>
</evidence>
<dbReference type="InterPro" id="IPR012724">
    <property type="entry name" value="DnaJ"/>
</dbReference>
<dbReference type="InterPro" id="IPR036410">
    <property type="entry name" value="HSP_DnaJ_Cys-rich_dom_sf"/>
</dbReference>
<keyword evidence="7 8" id="KW-0143">Chaperone</keyword>
<dbReference type="Proteomes" id="UP001628124">
    <property type="component" value="Unassembled WGS sequence"/>
</dbReference>
<keyword evidence="13" id="KW-1185">Reference proteome</keyword>
<evidence type="ECO:0000256" key="9">
    <source>
        <dbReference type="PROSITE-ProRule" id="PRU00546"/>
    </source>
</evidence>
<reference evidence="12 13" key="1">
    <citation type="journal article" date="2024" name="Microbiol. Immunol.">
        <title>Discovery of a novel spotted fever group Rickettsia, 'Candidatus Rickettsia kedanie,' in unfed larval chigger mites, Leptotrombidium scutellare.</title>
        <authorList>
            <person name="Ogawa M."/>
            <person name="Matsutani M."/>
            <person name="Katayama T."/>
            <person name="Takada N."/>
            <person name="Noda S."/>
            <person name="Takahashi M."/>
            <person name="Kageyama D."/>
            <person name="Hanaoka N."/>
            <person name="Ebihara H."/>
        </authorList>
    </citation>
    <scope>NUCLEOTIDE SEQUENCE [LARGE SCALE GENOMIC DNA]</scope>
    <source>
        <strain evidence="12 13">KNCP2-13</strain>
    </source>
</reference>
<dbReference type="InterPro" id="IPR018253">
    <property type="entry name" value="DnaJ_domain_CS"/>
</dbReference>
<feature type="binding site" evidence="8">
    <location>
        <position position="208"/>
    </location>
    <ligand>
        <name>Zn(2+)</name>
        <dbReference type="ChEBI" id="CHEBI:29105"/>
        <label>1</label>
    </ligand>
</feature>
<protein>
    <recommendedName>
        <fullName evidence="8">Chaperone protein DnaJ</fullName>
    </recommendedName>
</protein>
<dbReference type="InterPro" id="IPR036869">
    <property type="entry name" value="J_dom_sf"/>
</dbReference>
<dbReference type="NCBIfam" id="NF010893">
    <property type="entry name" value="PRK14300.1"/>
    <property type="match status" value="1"/>
</dbReference>
<dbReference type="HAMAP" id="MF_01152">
    <property type="entry name" value="DnaJ"/>
    <property type="match status" value="1"/>
</dbReference>
<keyword evidence="5 8" id="KW-0862">Zinc</keyword>
<dbReference type="Gene3D" id="1.10.287.110">
    <property type="entry name" value="DnaJ domain"/>
    <property type="match status" value="1"/>
</dbReference>
<comment type="subcellular location">
    <subcellularLocation>
        <location evidence="8">Cytoplasm</location>
    </subcellularLocation>
</comment>
<feature type="binding site" evidence="8">
    <location>
        <position position="211"/>
    </location>
    <ligand>
        <name>Zn(2+)</name>
        <dbReference type="ChEBI" id="CHEBI:29105"/>
        <label>1</label>
    </ligand>
</feature>
<dbReference type="NCBIfam" id="NF008035">
    <property type="entry name" value="PRK10767.1"/>
    <property type="match status" value="1"/>
</dbReference>
<dbReference type="Pfam" id="PF00226">
    <property type="entry name" value="DnaJ"/>
    <property type="match status" value="1"/>
</dbReference>